<dbReference type="HAMAP" id="MF_00601">
    <property type="entry name" value="EutC"/>
    <property type="match status" value="1"/>
</dbReference>
<dbReference type="PANTHER" id="PTHR39330:SF1">
    <property type="entry name" value="ETHANOLAMINE AMMONIA-LYASE SMALL SUBUNIT"/>
    <property type="match status" value="1"/>
</dbReference>
<dbReference type="GO" id="GO:0031419">
    <property type="term" value="F:cobalamin binding"/>
    <property type="evidence" value="ECO:0007669"/>
    <property type="project" value="UniProtKB-UniRule"/>
</dbReference>
<dbReference type="Gene3D" id="1.10.30.40">
    <property type="entry name" value="Ethanolamine ammonia-lyase light chain (EutC), N-terminal domain"/>
    <property type="match status" value="1"/>
</dbReference>
<keyword evidence="2 5" id="KW-0456">Lyase</keyword>
<keyword evidence="8" id="KW-1185">Reference proteome</keyword>
<dbReference type="UniPathway" id="UPA00560"/>
<dbReference type="InterPro" id="IPR042251">
    <property type="entry name" value="EutC_C"/>
</dbReference>
<dbReference type="OrthoDB" id="114248at2"/>
<sequence>MHEDQIRKIVQAVISQMTVGDKEAEQEKPESKPEPGIKQQAKQQAVSPENVCAPNNEAGDEDLEDLSAVDLQKEILVPEPCDRAALEYFKQSTPARIGVWRCGTRPLTRTLLRFRADHAAAQDAVFKEISEDAPAGFDLVRVQSAVKDQDEYLTRPDLGKTLPEEELEKIRRECPAKPDVQIIIADGLSTTAVEANLADILPALKQGLASYNLKTGRDILVKFGRVDIMDVIGRALEAEVVVLLVGERPGLGTSESMSAYMVYKPGPDTVVADHMVVSNIHKGGMPPAEAGAHLATVVKKIYDAKASGVKLTRQ</sequence>
<reference evidence="8" key="1">
    <citation type="submission" date="2016-10" db="EMBL/GenBank/DDBJ databases">
        <authorList>
            <person name="Varghese N."/>
            <person name="Submissions S."/>
        </authorList>
    </citation>
    <scope>NUCLEOTIDE SEQUENCE [LARGE SCALE GENOMIC DNA]</scope>
    <source>
        <strain evidence="8">DSM 3669</strain>
    </source>
</reference>
<dbReference type="STRING" id="39060.SAMN05660706_10161"/>
<feature type="binding site" evidence="5">
    <location>
        <position position="226"/>
    </location>
    <ligand>
        <name>adenosylcob(III)alamin</name>
        <dbReference type="ChEBI" id="CHEBI:18408"/>
    </ligand>
</feature>
<accession>A0A1I6CNS4</accession>
<keyword evidence="1 5" id="KW-0846">Cobalamin</keyword>
<dbReference type="InterPro" id="IPR009246">
    <property type="entry name" value="EutC"/>
</dbReference>
<evidence type="ECO:0000256" key="1">
    <source>
        <dbReference type="ARBA" id="ARBA00022628"/>
    </source>
</evidence>
<comment type="pathway">
    <text evidence="5">Amine and polyamine degradation; ethanolamine degradation.</text>
</comment>
<feature type="compositionally biased region" description="Basic and acidic residues" evidence="6">
    <location>
        <begin position="20"/>
        <end position="35"/>
    </location>
</feature>
<evidence type="ECO:0000256" key="2">
    <source>
        <dbReference type="ARBA" id="ARBA00023239"/>
    </source>
</evidence>
<comment type="subcellular location">
    <subcellularLocation>
        <location evidence="5">Bacterial microcompartment</location>
    </subcellularLocation>
</comment>
<evidence type="ECO:0000256" key="3">
    <source>
        <dbReference type="ARBA" id="ARBA00023285"/>
    </source>
</evidence>
<name>A0A1I6CNS4_9FIRM</name>
<evidence type="ECO:0000256" key="6">
    <source>
        <dbReference type="SAM" id="MobiDB-lite"/>
    </source>
</evidence>
<evidence type="ECO:0000313" key="8">
    <source>
        <dbReference type="Proteomes" id="UP000199584"/>
    </source>
</evidence>
<evidence type="ECO:0000256" key="5">
    <source>
        <dbReference type="HAMAP-Rule" id="MF_00601"/>
    </source>
</evidence>
<feature type="region of interest" description="Disordered" evidence="6">
    <location>
        <begin position="17"/>
        <end position="60"/>
    </location>
</feature>
<feature type="binding site" evidence="5">
    <location>
        <position position="247"/>
    </location>
    <ligand>
        <name>adenosylcob(III)alamin</name>
        <dbReference type="ChEBI" id="CHEBI:18408"/>
    </ligand>
</feature>
<dbReference type="Pfam" id="PF05985">
    <property type="entry name" value="EutC"/>
    <property type="match status" value="1"/>
</dbReference>
<comment type="catalytic activity">
    <reaction evidence="5">
        <text>ethanolamine = acetaldehyde + NH4(+)</text>
        <dbReference type="Rhea" id="RHEA:15313"/>
        <dbReference type="ChEBI" id="CHEBI:15343"/>
        <dbReference type="ChEBI" id="CHEBI:28938"/>
        <dbReference type="ChEBI" id="CHEBI:57603"/>
        <dbReference type="EC" id="4.3.1.7"/>
    </reaction>
</comment>
<protein>
    <recommendedName>
        <fullName evidence="5">Ethanolamine ammonia-lyase small subunit</fullName>
        <shortName evidence="5">EAL small subunit</shortName>
        <ecNumber evidence="5">4.3.1.7</ecNumber>
    </recommendedName>
</protein>
<keyword evidence="3 5" id="KW-0170">Cobalt</keyword>
<dbReference type="EC" id="4.3.1.7" evidence="5"/>
<keyword evidence="4 5" id="KW-1283">Bacterial microcompartment</keyword>
<comment type="function">
    <text evidence="5">Catalyzes the deamination of various vicinal amino-alcohols to oxo compounds. Allows this organism to utilize ethanolamine as the sole source of nitrogen and carbon in the presence of external vitamin B12.</text>
</comment>
<dbReference type="PANTHER" id="PTHR39330">
    <property type="entry name" value="ETHANOLAMINE AMMONIA-LYASE LIGHT CHAIN"/>
    <property type="match status" value="1"/>
</dbReference>
<dbReference type="GO" id="GO:0008851">
    <property type="term" value="F:ethanolamine ammonia-lyase activity"/>
    <property type="evidence" value="ECO:0007669"/>
    <property type="project" value="UniProtKB-UniRule"/>
</dbReference>
<comment type="similarity">
    <text evidence="5">Belongs to the EutC family.</text>
</comment>
<evidence type="ECO:0000256" key="4">
    <source>
        <dbReference type="ARBA" id="ARBA00024446"/>
    </source>
</evidence>
<evidence type="ECO:0000313" key="7">
    <source>
        <dbReference type="EMBL" id="SFQ94817.1"/>
    </source>
</evidence>
<dbReference type="GO" id="GO:0046336">
    <property type="term" value="P:ethanolamine catabolic process"/>
    <property type="evidence" value="ECO:0007669"/>
    <property type="project" value="UniProtKB-UniRule"/>
</dbReference>
<proteinExistence type="inferred from homology"/>
<organism evidence="7 8">
    <name type="scientific">Desulfoscipio geothermicus DSM 3669</name>
    <dbReference type="NCBI Taxonomy" id="1121426"/>
    <lineage>
        <taxon>Bacteria</taxon>
        <taxon>Bacillati</taxon>
        <taxon>Bacillota</taxon>
        <taxon>Clostridia</taxon>
        <taxon>Eubacteriales</taxon>
        <taxon>Desulfallaceae</taxon>
        <taxon>Desulfoscipio</taxon>
    </lineage>
</organism>
<dbReference type="NCBIfam" id="NF003971">
    <property type="entry name" value="PRK05465.1"/>
    <property type="match status" value="1"/>
</dbReference>
<dbReference type="EMBL" id="FOYM01000001">
    <property type="protein sequence ID" value="SFQ94817.1"/>
    <property type="molecule type" value="Genomic_DNA"/>
</dbReference>
<dbReference type="GO" id="GO:0009350">
    <property type="term" value="C:ethanolamine ammonia-lyase complex"/>
    <property type="evidence" value="ECO:0007669"/>
    <property type="project" value="UniProtKB-UniRule"/>
</dbReference>
<dbReference type="Proteomes" id="UP000199584">
    <property type="component" value="Unassembled WGS sequence"/>
</dbReference>
<dbReference type="GO" id="GO:0031471">
    <property type="term" value="C:ethanolamine degradation polyhedral organelle"/>
    <property type="evidence" value="ECO:0007669"/>
    <property type="project" value="UniProtKB-UniRule"/>
</dbReference>
<dbReference type="AlphaFoldDB" id="A0A1I6CNS4"/>
<dbReference type="RefSeq" id="WP_092481469.1">
    <property type="nucleotide sequence ID" value="NZ_FOYM01000001.1"/>
</dbReference>
<dbReference type="GO" id="GO:0006520">
    <property type="term" value="P:amino acid metabolic process"/>
    <property type="evidence" value="ECO:0007669"/>
    <property type="project" value="InterPro"/>
</dbReference>
<gene>
    <name evidence="5" type="primary">eutC</name>
    <name evidence="7" type="ORF">SAMN05660706_10161</name>
</gene>
<comment type="cofactor">
    <cofactor evidence="5">
        <name>adenosylcob(III)alamin</name>
        <dbReference type="ChEBI" id="CHEBI:18408"/>
    </cofactor>
    <text evidence="5">Binds between the large and small subunits.</text>
</comment>
<comment type="subunit">
    <text evidence="5">The basic unit is a heterodimer which dimerizes to form tetramers. The heterotetramers trimerize; 6 large subunits form a core ring with 6 small subunits projecting outwards.</text>
</comment>
<dbReference type="Gene3D" id="3.40.50.11240">
    <property type="entry name" value="Ethanolamine ammonia-lyase light chain (EutC)"/>
    <property type="match status" value="1"/>
</dbReference>
<dbReference type="InterPro" id="IPR042255">
    <property type="entry name" value="EutC_N"/>
</dbReference>